<evidence type="ECO:0000259" key="1">
    <source>
        <dbReference type="PROSITE" id="PS50075"/>
    </source>
</evidence>
<dbReference type="PROSITE" id="PS50075">
    <property type="entry name" value="CARRIER"/>
    <property type="match status" value="1"/>
</dbReference>
<dbReference type="Gene3D" id="1.10.1200.10">
    <property type="entry name" value="ACP-like"/>
    <property type="match status" value="1"/>
</dbReference>
<dbReference type="InterPro" id="IPR009081">
    <property type="entry name" value="PP-bd_ACP"/>
</dbReference>
<feature type="domain" description="Carrier" evidence="1">
    <location>
        <begin position="1"/>
        <end position="82"/>
    </location>
</feature>
<evidence type="ECO:0000313" key="3">
    <source>
        <dbReference type="Proteomes" id="UP000187134"/>
    </source>
</evidence>
<gene>
    <name evidence="2" type="ORF">BK131_16930</name>
</gene>
<comment type="caution">
    <text evidence="2">The sequence shown here is derived from an EMBL/GenBank/DDBJ whole genome shotgun (WGS) entry which is preliminary data.</text>
</comment>
<evidence type="ECO:0000313" key="2">
    <source>
        <dbReference type="EMBL" id="OMF12923.1"/>
    </source>
</evidence>
<protein>
    <recommendedName>
        <fullName evidence="1">Carrier domain-containing protein</fullName>
    </recommendedName>
</protein>
<dbReference type="RefSeq" id="WP_076332498.1">
    <property type="nucleotide sequence ID" value="NZ_MRTJ01000006.1"/>
</dbReference>
<dbReference type="SUPFAM" id="SSF47336">
    <property type="entry name" value="ACP-like"/>
    <property type="match status" value="1"/>
</dbReference>
<dbReference type="EMBL" id="MRTJ01000006">
    <property type="protein sequence ID" value="OMF12923.1"/>
    <property type="molecule type" value="Genomic_DNA"/>
</dbReference>
<accession>A0A1R1BSU9</accession>
<organism evidence="2 3">
    <name type="scientific">Paenibacillus amylolyticus</name>
    <dbReference type="NCBI Taxonomy" id="1451"/>
    <lineage>
        <taxon>Bacteria</taxon>
        <taxon>Bacillati</taxon>
        <taxon>Bacillota</taxon>
        <taxon>Bacilli</taxon>
        <taxon>Bacillales</taxon>
        <taxon>Paenibacillaceae</taxon>
        <taxon>Paenibacillus</taxon>
    </lineage>
</organism>
<dbReference type="Proteomes" id="UP000187134">
    <property type="component" value="Unassembled WGS sequence"/>
</dbReference>
<reference evidence="2 3" key="1">
    <citation type="submission" date="2016-11" db="EMBL/GenBank/DDBJ databases">
        <title>Paenibacillus species isolates.</title>
        <authorList>
            <person name="Beno S.M."/>
        </authorList>
    </citation>
    <scope>NUCLEOTIDE SEQUENCE [LARGE SCALE GENOMIC DNA]</scope>
    <source>
        <strain evidence="2 3">FSL H8-0246</strain>
    </source>
</reference>
<dbReference type="Pfam" id="PF00550">
    <property type="entry name" value="PP-binding"/>
    <property type="match status" value="1"/>
</dbReference>
<dbReference type="AlphaFoldDB" id="A0A1R1BSU9"/>
<proteinExistence type="predicted"/>
<dbReference type="InterPro" id="IPR036736">
    <property type="entry name" value="ACP-like_sf"/>
</dbReference>
<name>A0A1R1BSU9_PAEAM</name>
<sequence>MKNNVMNLLHGLIPEDVLKEVENNFEQYICTPLNQLGFDSMSTISLVMKLEEQLQIEFDYEQFDPASISSIEGLLKLLRENESNFVGFYEI</sequence>